<evidence type="ECO:0000256" key="3">
    <source>
        <dbReference type="ARBA" id="ARBA00022448"/>
    </source>
</evidence>
<dbReference type="EMBL" id="JBBPIX010000006">
    <property type="protein sequence ID" value="MEK6464731.1"/>
    <property type="molecule type" value="Genomic_DNA"/>
</dbReference>
<dbReference type="Pfam" id="PF00496">
    <property type="entry name" value="SBP_bac_5"/>
    <property type="match status" value="1"/>
</dbReference>
<dbReference type="SUPFAM" id="SSF53850">
    <property type="entry name" value="Periplasmic binding protein-like II"/>
    <property type="match status" value="1"/>
</dbReference>
<accession>A0ABU9AEF6</accession>
<keyword evidence="3" id="KW-0813">Transport</keyword>
<reference evidence="7 8" key="1">
    <citation type="submission" date="2024-03" db="EMBL/GenBank/DDBJ databases">
        <title>Draft genome sequence of Pseudonocardia carboxydivorans JCM 14827.</title>
        <authorList>
            <person name="Duangmal K."/>
        </authorList>
    </citation>
    <scope>NUCLEOTIDE SEQUENCE [LARGE SCALE GENOMIC DNA]</scope>
    <source>
        <strain evidence="7 8">JCM 14827</strain>
    </source>
</reference>
<proteinExistence type="inferred from homology"/>
<protein>
    <submittedName>
        <fullName evidence="7">ABC transporter substrate-binding protein</fullName>
    </submittedName>
</protein>
<comment type="caution">
    <text evidence="7">The sequence shown here is derived from an EMBL/GenBank/DDBJ whole genome shotgun (WGS) entry which is preliminary data.</text>
</comment>
<dbReference type="PANTHER" id="PTHR30290">
    <property type="entry name" value="PERIPLASMIC BINDING COMPONENT OF ABC TRANSPORTER"/>
    <property type="match status" value="1"/>
</dbReference>
<evidence type="ECO:0000259" key="6">
    <source>
        <dbReference type="Pfam" id="PF00496"/>
    </source>
</evidence>
<dbReference type="Proteomes" id="UP001367513">
    <property type="component" value="Unassembled WGS sequence"/>
</dbReference>
<dbReference type="Gene3D" id="3.10.105.10">
    <property type="entry name" value="Dipeptide-binding Protein, Domain 3"/>
    <property type="match status" value="1"/>
</dbReference>
<sequence length="567" mass="61236">MRGRRAAASAIALTAVVGLVLTGCSQQSNTGGSGNTAAGFEETPDQPEVPGKPGGTFRLAITEPTAIDPYNTQESEGTLVNRALFTGLIRVKPNGDVYDGVASKWTPNQNCTQWVFDLKPDQKFSNGEVLNSTSFKRGWERTAAKASASEVSYHLDEVQGYDQIQAGTANALSGVDATNPNQLKVTLSKPDCEFELRTYHPALSPVPSTAGAADNKTYNDLPVGNGPFKMDGPWQHDRGIRLVRNDAYTAGTKANLDAVEITIVPSGEGGGVTAEYNGFQNGQFDWARMPTPVLNQAKSTYEPQGKWLNKKTNGNNYLLVSVTTTPLNSADARKAVSMAIDRNAIVQGVLQNSTSPADALIPPNFPDAYTPGVCTACTYSPDEAKRLAQQAGLTPGTEVKLQYNTGAGHEEWTAAVKQQLEQNLGLKVTYTGVPFRDLLDNEQQPEASGLWRAAWSADYPTPGNYLFPLLATQSIGAASPSEPAQGDNRGRYSNPEFDKLLAQAAQTQDEAARNDLYKRAEKIAIGDDLALIPLWFRQQSRLVNTEKFGNVNMDFSEDPTFDTITLK</sequence>
<name>A0ABU9AEF6_PSEA5</name>
<organism evidence="7 8">
    <name type="scientific">Pseudonocardia alni subsp. carboxydivorans</name>
    <dbReference type="NCBI Taxonomy" id="415010"/>
    <lineage>
        <taxon>Bacteria</taxon>
        <taxon>Bacillati</taxon>
        <taxon>Actinomycetota</taxon>
        <taxon>Actinomycetes</taxon>
        <taxon>Pseudonocardiales</taxon>
        <taxon>Pseudonocardiaceae</taxon>
        <taxon>Pseudonocardia</taxon>
    </lineage>
</organism>
<comment type="subcellular location">
    <subcellularLocation>
        <location evidence="1">Cell envelope</location>
    </subcellularLocation>
</comment>
<dbReference type="CDD" id="cd00995">
    <property type="entry name" value="PBP2_NikA_DppA_OppA_like"/>
    <property type="match status" value="1"/>
</dbReference>
<feature type="region of interest" description="Disordered" evidence="5">
    <location>
        <begin position="28"/>
        <end position="54"/>
    </location>
</feature>
<dbReference type="PROSITE" id="PS51257">
    <property type="entry name" value="PROKAR_LIPOPROTEIN"/>
    <property type="match status" value="1"/>
</dbReference>
<dbReference type="Gene3D" id="3.40.190.10">
    <property type="entry name" value="Periplasmic binding protein-like II"/>
    <property type="match status" value="1"/>
</dbReference>
<dbReference type="RefSeq" id="WP_346108119.1">
    <property type="nucleotide sequence ID" value="NZ_BAAAOD010000083.1"/>
</dbReference>
<dbReference type="InterPro" id="IPR039424">
    <property type="entry name" value="SBP_5"/>
</dbReference>
<dbReference type="PANTHER" id="PTHR30290:SF10">
    <property type="entry name" value="PERIPLASMIC OLIGOPEPTIDE-BINDING PROTEIN-RELATED"/>
    <property type="match status" value="1"/>
</dbReference>
<dbReference type="PIRSF" id="PIRSF002741">
    <property type="entry name" value="MppA"/>
    <property type="match status" value="1"/>
</dbReference>
<keyword evidence="8" id="KW-1185">Reference proteome</keyword>
<keyword evidence="4" id="KW-0732">Signal</keyword>
<evidence type="ECO:0000256" key="4">
    <source>
        <dbReference type="ARBA" id="ARBA00022729"/>
    </source>
</evidence>
<dbReference type="InterPro" id="IPR030678">
    <property type="entry name" value="Peptide/Ni-bd"/>
</dbReference>
<dbReference type="InterPro" id="IPR000914">
    <property type="entry name" value="SBP_5_dom"/>
</dbReference>
<evidence type="ECO:0000256" key="1">
    <source>
        <dbReference type="ARBA" id="ARBA00004196"/>
    </source>
</evidence>
<feature type="domain" description="Solute-binding protein family 5" evidence="6">
    <location>
        <begin position="98"/>
        <end position="474"/>
    </location>
</feature>
<evidence type="ECO:0000313" key="8">
    <source>
        <dbReference type="Proteomes" id="UP001367513"/>
    </source>
</evidence>
<comment type="similarity">
    <text evidence="2">Belongs to the bacterial solute-binding protein 5 family.</text>
</comment>
<gene>
    <name evidence="7" type="ORF">WG925_13375</name>
</gene>
<evidence type="ECO:0000256" key="2">
    <source>
        <dbReference type="ARBA" id="ARBA00005695"/>
    </source>
</evidence>
<dbReference type="Gene3D" id="3.90.76.10">
    <property type="entry name" value="Dipeptide-binding Protein, Domain 1"/>
    <property type="match status" value="1"/>
</dbReference>
<evidence type="ECO:0000313" key="7">
    <source>
        <dbReference type="EMBL" id="MEK6464731.1"/>
    </source>
</evidence>
<evidence type="ECO:0000256" key="5">
    <source>
        <dbReference type="SAM" id="MobiDB-lite"/>
    </source>
</evidence>